<dbReference type="RefSeq" id="WP_277830463.1">
    <property type="nucleotide sequence ID" value="NZ_JAAIVF010000001.1"/>
</dbReference>
<sequence length="160" mass="16816">MIENLSRGLTAAAAIGAALSAGVYLAFSTFVMPGLRKQSPPQAISAMNSINRAAPSSPLLMLVLFGTAIVCVLAMVAGIKRHDAATAWQIAGCVLYLISVLILVGYHVPHNDELMKVDPDSPGAGAVWSHFYSAWMAWNHARTLAAFGGATALVLALRAR</sequence>
<organism evidence="2 3">
    <name type="scientific">Speluncibacter jeojiensis</name>
    <dbReference type="NCBI Taxonomy" id="2710754"/>
    <lineage>
        <taxon>Bacteria</taxon>
        <taxon>Bacillati</taxon>
        <taxon>Actinomycetota</taxon>
        <taxon>Actinomycetes</taxon>
        <taxon>Mycobacteriales</taxon>
        <taxon>Speluncibacteraceae</taxon>
        <taxon>Speluncibacter</taxon>
    </lineage>
</organism>
<dbReference type="Proteomes" id="UP001152755">
    <property type="component" value="Unassembled WGS sequence"/>
</dbReference>
<keyword evidence="1" id="KW-0472">Membrane</keyword>
<accession>A0A9X4RFU4</accession>
<feature type="transmembrane region" description="Helical" evidence="1">
    <location>
        <begin position="59"/>
        <end position="79"/>
    </location>
</feature>
<keyword evidence="1" id="KW-0812">Transmembrane</keyword>
<name>A0A9X4RFU4_9ACTN</name>
<evidence type="ECO:0000313" key="2">
    <source>
        <dbReference type="EMBL" id="MDG3016954.1"/>
    </source>
</evidence>
<keyword evidence="3" id="KW-1185">Reference proteome</keyword>
<feature type="transmembrane region" description="Helical" evidence="1">
    <location>
        <begin position="137"/>
        <end position="157"/>
    </location>
</feature>
<keyword evidence="1" id="KW-1133">Transmembrane helix</keyword>
<protein>
    <submittedName>
        <fullName evidence="2">DUF1772 domain-containing protein</fullName>
    </submittedName>
</protein>
<dbReference type="EMBL" id="JANRHA010000020">
    <property type="protein sequence ID" value="MDG3016954.1"/>
    <property type="molecule type" value="Genomic_DNA"/>
</dbReference>
<feature type="transmembrane region" description="Helical" evidence="1">
    <location>
        <begin position="86"/>
        <end position="108"/>
    </location>
</feature>
<dbReference type="InterPro" id="IPR013901">
    <property type="entry name" value="Anthrone_oxy"/>
</dbReference>
<feature type="transmembrane region" description="Helical" evidence="1">
    <location>
        <begin position="12"/>
        <end position="32"/>
    </location>
</feature>
<dbReference type="Pfam" id="PF08592">
    <property type="entry name" value="Anthrone_oxy"/>
    <property type="match status" value="1"/>
</dbReference>
<reference evidence="2" key="1">
    <citation type="submission" date="2022-08" db="EMBL/GenBank/DDBJ databases">
        <title>Genome analysis of Corynebacteriales strain.</title>
        <authorList>
            <person name="Lee S.D."/>
        </authorList>
    </citation>
    <scope>NUCLEOTIDE SEQUENCE</scope>
    <source>
        <strain evidence="2">D3-21</strain>
    </source>
</reference>
<evidence type="ECO:0000313" key="3">
    <source>
        <dbReference type="Proteomes" id="UP001152755"/>
    </source>
</evidence>
<dbReference type="AlphaFoldDB" id="A0A9X4RFU4"/>
<proteinExistence type="predicted"/>
<comment type="caution">
    <text evidence="2">The sequence shown here is derived from an EMBL/GenBank/DDBJ whole genome shotgun (WGS) entry which is preliminary data.</text>
</comment>
<evidence type="ECO:0000256" key="1">
    <source>
        <dbReference type="SAM" id="Phobius"/>
    </source>
</evidence>
<gene>
    <name evidence="2" type="ORF">NVS88_20580</name>
</gene>